<accession>A0A061SDS7</accession>
<protein>
    <submittedName>
        <fullName evidence="2">Uncharacterized protein</fullName>
    </submittedName>
</protein>
<dbReference type="AlphaFoldDB" id="A0A061SDS7"/>
<proteinExistence type="predicted"/>
<organism evidence="2">
    <name type="scientific">Tetraselmis sp. GSL018</name>
    <dbReference type="NCBI Taxonomy" id="582737"/>
    <lineage>
        <taxon>Eukaryota</taxon>
        <taxon>Viridiplantae</taxon>
        <taxon>Chlorophyta</taxon>
        <taxon>core chlorophytes</taxon>
        <taxon>Chlorodendrophyceae</taxon>
        <taxon>Chlorodendrales</taxon>
        <taxon>Chlorodendraceae</taxon>
        <taxon>Tetraselmis</taxon>
    </lineage>
</organism>
<name>A0A061SDS7_9CHLO</name>
<gene>
    <name evidence="2" type="ORF">TSPGSL018_5694</name>
</gene>
<reference evidence="2" key="1">
    <citation type="submission" date="2014-05" db="EMBL/GenBank/DDBJ databases">
        <title>The transcriptome of the halophilic microalga Tetraselmis sp. GSL018 isolated from the Great Salt Lake, Utah.</title>
        <authorList>
            <person name="Jinkerson R.E."/>
            <person name="D'Adamo S."/>
            <person name="Posewitz M.C."/>
        </authorList>
    </citation>
    <scope>NUCLEOTIDE SEQUENCE</scope>
    <source>
        <strain evidence="2">GSL018</strain>
    </source>
</reference>
<evidence type="ECO:0000313" key="2">
    <source>
        <dbReference type="EMBL" id="JAC82453.1"/>
    </source>
</evidence>
<dbReference type="EMBL" id="GBEZ01002619">
    <property type="protein sequence ID" value="JAC82453.1"/>
    <property type="molecule type" value="Transcribed_RNA"/>
</dbReference>
<sequence length="53" mass="5506">MTAPFPSSSRAVCCLSPPFFLFDGSIESPLLSSNTPPLPSAPCSGQDGHLRQG</sequence>
<feature type="non-terminal residue" evidence="2">
    <location>
        <position position="53"/>
    </location>
</feature>
<feature type="region of interest" description="Disordered" evidence="1">
    <location>
        <begin position="31"/>
        <end position="53"/>
    </location>
</feature>
<evidence type="ECO:0000256" key="1">
    <source>
        <dbReference type="SAM" id="MobiDB-lite"/>
    </source>
</evidence>